<feature type="region of interest" description="Disordered" evidence="1">
    <location>
        <begin position="1"/>
        <end position="72"/>
    </location>
</feature>
<sequence length="72" mass="7391">MSHPAAKQEAAGQPMRPGVAENATDGEGYPKTIGVEQAEVGGGGGGGEEEDENSTLPTNHSSFYAVKKMTDL</sequence>
<keyword evidence="3" id="KW-1185">Reference proteome</keyword>
<dbReference type="Proteomes" id="UP000693970">
    <property type="component" value="Unassembled WGS sequence"/>
</dbReference>
<evidence type="ECO:0000313" key="2">
    <source>
        <dbReference type="EMBL" id="KAG7345814.1"/>
    </source>
</evidence>
<organism evidence="2 3">
    <name type="scientific">Nitzschia inconspicua</name>
    <dbReference type="NCBI Taxonomy" id="303405"/>
    <lineage>
        <taxon>Eukaryota</taxon>
        <taxon>Sar</taxon>
        <taxon>Stramenopiles</taxon>
        <taxon>Ochrophyta</taxon>
        <taxon>Bacillariophyta</taxon>
        <taxon>Bacillariophyceae</taxon>
        <taxon>Bacillariophycidae</taxon>
        <taxon>Bacillariales</taxon>
        <taxon>Bacillariaceae</taxon>
        <taxon>Nitzschia</taxon>
    </lineage>
</organism>
<reference evidence="2" key="2">
    <citation type="submission" date="2021-04" db="EMBL/GenBank/DDBJ databases">
        <authorList>
            <person name="Podell S."/>
        </authorList>
    </citation>
    <scope>NUCLEOTIDE SEQUENCE</scope>
    <source>
        <strain evidence="2">Hildebrandi</strain>
    </source>
</reference>
<accession>A0A9K3KLB1</accession>
<reference evidence="2" key="1">
    <citation type="journal article" date="2021" name="Sci. Rep.">
        <title>Diploid genomic architecture of Nitzschia inconspicua, an elite biomass production diatom.</title>
        <authorList>
            <person name="Oliver A."/>
            <person name="Podell S."/>
            <person name="Pinowska A."/>
            <person name="Traller J.C."/>
            <person name="Smith S.R."/>
            <person name="McClure R."/>
            <person name="Beliaev A."/>
            <person name="Bohutskyi P."/>
            <person name="Hill E.A."/>
            <person name="Rabines A."/>
            <person name="Zheng H."/>
            <person name="Allen L.Z."/>
            <person name="Kuo A."/>
            <person name="Grigoriev I.V."/>
            <person name="Allen A.E."/>
            <person name="Hazlebeck D."/>
            <person name="Allen E.E."/>
        </authorList>
    </citation>
    <scope>NUCLEOTIDE SEQUENCE</scope>
    <source>
        <strain evidence="2">Hildebrandi</strain>
    </source>
</reference>
<comment type="caution">
    <text evidence="2">The sequence shown here is derived from an EMBL/GenBank/DDBJ whole genome shotgun (WGS) entry which is preliminary data.</text>
</comment>
<proteinExistence type="predicted"/>
<protein>
    <submittedName>
        <fullName evidence="2">Uncharacterized protein</fullName>
    </submittedName>
</protein>
<evidence type="ECO:0000313" key="3">
    <source>
        <dbReference type="Proteomes" id="UP000693970"/>
    </source>
</evidence>
<gene>
    <name evidence="2" type="ORF">IV203_033345</name>
</gene>
<dbReference type="AlphaFoldDB" id="A0A9K3KLB1"/>
<name>A0A9K3KLB1_9STRA</name>
<dbReference type="EMBL" id="JAGRRH010000022">
    <property type="protein sequence ID" value="KAG7345814.1"/>
    <property type="molecule type" value="Genomic_DNA"/>
</dbReference>
<evidence type="ECO:0000256" key="1">
    <source>
        <dbReference type="SAM" id="MobiDB-lite"/>
    </source>
</evidence>